<evidence type="ECO:0000313" key="4">
    <source>
        <dbReference type="Proteomes" id="UP000014760"/>
    </source>
</evidence>
<evidence type="ECO:0000256" key="1">
    <source>
        <dbReference type="ARBA" id="ARBA00005535"/>
    </source>
</evidence>
<dbReference type="Pfam" id="PF10259">
    <property type="entry name" value="Rogdi_lz"/>
    <property type="match status" value="1"/>
</dbReference>
<comment type="similarity">
    <text evidence="1">Belongs to the rogdi family.</text>
</comment>
<name>R7UMJ5_CAPTE</name>
<protein>
    <recommendedName>
        <fullName evidence="5">Protein rogdi</fullName>
    </recommendedName>
</protein>
<sequence length="337" mass="38217">MEEVHEEVDALHSEFEWILKEEVNSVLQELNSILLEACKRFPLHIHQSADNCVRPEKYVLSNTSGASVIKCMVTLLADNICEADLTLKIHKHQNTPIQCKLYPDVPWHLQQIQDAGNHLLIAFELTETRDPDYNFTSGQEVLKLIDSLTDALSRARSALALPKKKKLEELVKNPQLVGFKPQLPGDVVVSFYVQAQKLVLAIYQLFVNTRGKVDIAARYQLETQVPWLNEVIVLCTLALQQCQQLRHKLSVFIQYEAETKFLKGHSVMQPHPPPPKKKHNIQKQNLIDFDSPTSVVCGGDMKGLGAGESGWLQESVYLHNSCHVCNLSKTKTYQLFM</sequence>
<proteinExistence type="inferred from homology"/>
<keyword evidence="4" id="KW-1185">Reference proteome</keyword>
<dbReference type="Proteomes" id="UP000014760">
    <property type="component" value="Unassembled WGS sequence"/>
</dbReference>
<dbReference type="PANTHER" id="PTHR13618">
    <property type="entry name" value="LEUCINE ZIPPER CONTAINING TRANSCRIPTION FACTOR LZF1"/>
    <property type="match status" value="1"/>
</dbReference>
<dbReference type="FunCoup" id="R7UMJ5">
    <property type="interactions" value="488"/>
</dbReference>
<reference evidence="3" key="3">
    <citation type="submission" date="2015-06" db="UniProtKB">
        <authorList>
            <consortium name="EnsemblMetazoa"/>
        </authorList>
    </citation>
    <scope>IDENTIFICATION</scope>
</reference>
<dbReference type="EMBL" id="AMQN01001107">
    <property type="status" value="NOT_ANNOTATED_CDS"/>
    <property type="molecule type" value="Genomic_DNA"/>
</dbReference>
<reference evidence="2 4" key="2">
    <citation type="journal article" date="2013" name="Nature">
        <title>Insights into bilaterian evolution from three spiralian genomes.</title>
        <authorList>
            <person name="Simakov O."/>
            <person name="Marletaz F."/>
            <person name="Cho S.J."/>
            <person name="Edsinger-Gonzales E."/>
            <person name="Havlak P."/>
            <person name="Hellsten U."/>
            <person name="Kuo D.H."/>
            <person name="Larsson T."/>
            <person name="Lv J."/>
            <person name="Arendt D."/>
            <person name="Savage R."/>
            <person name="Osoegawa K."/>
            <person name="de Jong P."/>
            <person name="Grimwood J."/>
            <person name="Chapman J.A."/>
            <person name="Shapiro H."/>
            <person name="Aerts A."/>
            <person name="Otillar R.P."/>
            <person name="Terry A.Y."/>
            <person name="Boore J.L."/>
            <person name="Grigoriev I.V."/>
            <person name="Lindberg D.R."/>
            <person name="Seaver E.C."/>
            <person name="Weisblat D.A."/>
            <person name="Putnam N.H."/>
            <person name="Rokhsar D.S."/>
        </authorList>
    </citation>
    <scope>NUCLEOTIDE SEQUENCE</scope>
    <source>
        <strain evidence="2 4">I ESC-2004</strain>
    </source>
</reference>
<dbReference type="HOGENOM" id="CLU_062094_0_1_1"/>
<dbReference type="STRING" id="283909.R7UMJ5"/>
<reference evidence="4" key="1">
    <citation type="submission" date="2012-12" db="EMBL/GenBank/DDBJ databases">
        <authorList>
            <person name="Hellsten U."/>
            <person name="Grimwood J."/>
            <person name="Chapman J.A."/>
            <person name="Shapiro H."/>
            <person name="Aerts A."/>
            <person name="Otillar R.P."/>
            <person name="Terry A.Y."/>
            <person name="Boore J.L."/>
            <person name="Simakov O."/>
            <person name="Marletaz F."/>
            <person name="Cho S.-J."/>
            <person name="Edsinger-Gonzales E."/>
            <person name="Havlak P."/>
            <person name="Kuo D.-H."/>
            <person name="Larsson T."/>
            <person name="Lv J."/>
            <person name="Arendt D."/>
            <person name="Savage R."/>
            <person name="Osoegawa K."/>
            <person name="de Jong P."/>
            <person name="Lindberg D.R."/>
            <person name="Seaver E.C."/>
            <person name="Weisblat D.A."/>
            <person name="Putnam N.H."/>
            <person name="Grigoriev I.V."/>
            <person name="Rokhsar D.S."/>
        </authorList>
    </citation>
    <scope>NUCLEOTIDE SEQUENCE</scope>
    <source>
        <strain evidence="4">I ESC-2004</strain>
    </source>
</reference>
<gene>
    <name evidence="2" type="ORF">CAPTEDRAFT_221341</name>
</gene>
<dbReference type="PANTHER" id="PTHR13618:SF1">
    <property type="entry name" value="PROTEIN ROGDI HOMOLOG"/>
    <property type="match status" value="1"/>
</dbReference>
<accession>R7UMJ5</accession>
<organism evidence="2">
    <name type="scientific">Capitella teleta</name>
    <name type="common">Polychaete worm</name>
    <dbReference type="NCBI Taxonomy" id="283909"/>
    <lineage>
        <taxon>Eukaryota</taxon>
        <taxon>Metazoa</taxon>
        <taxon>Spiralia</taxon>
        <taxon>Lophotrochozoa</taxon>
        <taxon>Annelida</taxon>
        <taxon>Polychaeta</taxon>
        <taxon>Sedentaria</taxon>
        <taxon>Scolecida</taxon>
        <taxon>Capitellidae</taxon>
        <taxon>Capitella</taxon>
    </lineage>
</organism>
<dbReference type="EMBL" id="KB299619">
    <property type="protein sequence ID" value="ELU07759.1"/>
    <property type="molecule type" value="Genomic_DNA"/>
</dbReference>
<evidence type="ECO:0008006" key="5">
    <source>
        <dbReference type="Google" id="ProtNLM"/>
    </source>
</evidence>
<dbReference type="OrthoDB" id="66510at2759"/>
<evidence type="ECO:0000313" key="2">
    <source>
        <dbReference type="EMBL" id="ELU07759.1"/>
    </source>
</evidence>
<dbReference type="EnsemblMetazoa" id="CapteT221341">
    <property type="protein sequence ID" value="CapteP221341"/>
    <property type="gene ID" value="CapteG221341"/>
</dbReference>
<dbReference type="GO" id="GO:0043291">
    <property type="term" value="C:RAVE complex"/>
    <property type="evidence" value="ECO:0007669"/>
    <property type="project" value="TreeGrafter"/>
</dbReference>
<evidence type="ECO:0000313" key="3">
    <source>
        <dbReference type="EnsemblMetazoa" id="CapteP221341"/>
    </source>
</evidence>
<dbReference type="OMA" id="NILMECA"/>
<dbReference type="InterPro" id="IPR028241">
    <property type="entry name" value="RAVE2/Rogdi"/>
</dbReference>
<dbReference type="AlphaFoldDB" id="R7UMJ5"/>